<evidence type="ECO:0000313" key="1">
    <source>
        <dbReference type="EMBL" id="NNU34124.1"/>
    </source>
</evidence>
<dbReference type="RefSeq" id="WP_175269808.1">
    <property type="nucleotide sequence ID" value="NZ_JABFCR010000032.1"/>
</dbReference>
<proteinExistence type="predicted"/>
<sequence length="94" mass="10375">MPFKLAPEKSGLWNSLSVLDKYTVVALTSTNNYTAGRGSEVWMIEGNIIPELKVIKRTITMDGGIHDQEIDAWEEFMIYIGQDGPGSLGCRVGI</sequence>
<keyword evidence="2" id="KW-1185">Reference proteome</keyword>
<accession>A0ABX1W2P0</accession>
<dbReference type="Proteomes" id="UP000566071">
    <property type="component" value="Unassembled WGS sequence"/>
</dbReference>
<dbReference type="EMBL" id="JABFCR010000032">
    <property type="protein sequence ID" value="NNU34124.1"/>
    <property type="molecule type" value="Genomic_DNA"/>
</dbReference>
<comment type="caution">
    <text evidence="1">The sequence shown here is derived from an EMBL/GenBank/DDBJ whole genome shotgun (WGS) entry which is preliminary data.</text>
</comment>
<gene>
    <name evidence="1" type="ORF">HK413_08165</name>
</gene>
<organism evidence="1 2">
    <name type="scientific">Mucilaginibacter humi</name>
    <dbReference type="NCBI Taxonomy" id="2732510"/>
    <lineage>
        <taxon>Bacteria</taxon>
        <taxon>Pseudomonadati</taxon>
        <taxon>Bacteroidota</taxon>
        <taxon>Sphingobacteriia</taxon>
        <taxon>Sphingobacteriales</taxon>
        <taxon>Sphingobacteriaceae</taxon>
        <taxon>Mucilaginibacter</taxon>
    </lineage>
</organism>
<name>A0ABX1W2P0_9SPHI</name>
<evidence type="ECO:0000313" key="2">
    <source>
        <dbReference type="Proteomes" id="UP000566071"/>
    </source>
</evidence>
<reference evidence="1 2" key="1">
    <citation type="submission" date="2020-05" db="EMBL/GenBank/DDBJ databases">
        <authorList>
            <person name="Khan S.A."/>
            <person name="Jeon C.O."/>
            <person name="Chun B.H."/>
        </authorList>
    </citation>
    <scope>NUCLEOTIDE SEQUENCE [LARGE SCALE GENOMIC DNA]</scope>
    <source>
        <strain evidence="1 2">S1162</strain>
    </source>
</reference>
<protein>
    <submittedName>
        <fullName evidence="1">Uncharacterized protein</fullName>
    </submittedName>
</protein>